<protein>
    <submittedName>
        <fullName evidence="1">Uncharacterized protein</fullName>
    </submittedName>
</protein>
<name>A0A1R2BLH5_9CILI</name>
<organism evidence="1 2">
    <name type="scientific">Stentor coeruleus</name>
    <dbReference type="NCBI Taxonomy" id="5963"/>
    <lineage>
        <taxon>Eukaryota</taxon>
        <taxon>Sar</taxon>
        <taxon>Alveolata</taxon>
        <taxon>Ciliophora</taxon>
        <taxon>Postciliodesmatophora</taxon>
        <taxon>Heterotrichea</taxon>
        <taxon>Heterotrichida</taxon>
        <taxon>Stentoridae</taxon>
        <taxon>Stentor</taxon>
    </lineage>
</organism>
<keyword evidence="2" id="KW-1185">Reference proteome</keyword>
<evidence type="ECO:0000313" key="1">
    <source>
        <dbReference type="EMBL" id="OMJ77683.1"/>
    </source>
</evidence>
<reference evidence="1 2" key="1">
    <citation type="submission" date="2016-11" db="EMBL/GenBank/DDBJ databases">
        <title>The macronuclear genome of Stentor coeruleus: a giant cell with tiny introns.</title>
        <authorList>
            <person name="Slabodnick M."/>
            <person name="Ruby J.G."/>
            <person name="Reiff S.B."/>
            <person name="Swart E.C."/>
            <person name="Gosai S."/>
            <person name="Prabakaran S."/>
            <person name="Witkowska E."/>
            <person name="Larue G.E."/>
            <person name="Fisher S."/>
            <person name="Freeman R.M."/>
            <person name="Gunawardena J."/>
            <person name="Chu W."/>
            <person name="Stover N.A."/>
            <person name="Gregory B.D."/>
            <person name="Nowacki M."/>
            <person name="Derisi J."/>
            <person name="Roy S.W."/>
            <person name="Marshall W.F."/>
            <person name="Sood P."/>
        </authorList>
    </citation>
    <scope>NUCLEOTIDE SEQUENCE [LARGE SCALE GENOMIC DNA]</scope>
    <source>
        <strain evidence="1">WM001</strain>
    </source>
</reference>
<gene>
    <name evidence="1" type="ORF">SteCoe_22677</name>
</gene>
<sequence>MGCCNEKNSNEQFTSSMRLSLEEEEIIKFHERSLIFSSIKVKPFLRALQKNQNDDELTLQQIQTALSEVNISAERLLNPSTQKLFGILQNQNSLFNSKTIFLCAIVLGVGKSKRKAIILFSMYAQKDKNFINYEEGNVMMQDLLNISINKIPWIALGNKDKSLSYTLQEKQIVEYIKELSKNKNSYIETEISHLFKNKKELSLIEYLEKFRNNSELEDFLTSFRLRLALL</sequence>
<dbReference type="AlphaFoldDB" id="A0A1R2BLH5"/>
<dbReference type="SUPFAM" id="SSF47473">
    <property type="entry name" value="EF-hand"/>
    <property type="match status" value="1"/>
</dbReference>
<accession>A0A1R2BLH5</accession>
<dbReference type="EMBL" id="MPUH01000562">
    <property type="protein sequence ID" value="OMJ77683.1"/>
    <property type="molecule type" value="Genomic_DNA"/>
</dbReference>
<dbReference type="InterPro" id="IPR011992">
    <property type="entry name" value="EF-hand-dom_pair"/>
</dbReference>
<dbReference type="Proteomes" id="UP000187209">
    <property type="component" value="Unassembled WGS sequence"/>
</dbReference>
<dbReference type="OrthoDB" id="191686at2759"/>
<proteinExistence type="predicted"/>
<evidence type="ECO:0000313" key="2">
    <source>
        <dbReference type="Proteomes" id="UP000187209"/>
    </source>
</evidence>
<comment type="caution">
    <text evidence="1">The sequence shown here is derived from an EMBL/GenBank/DDBJ whole genome shotgun (WGS) entry which is preliminary data.</text>
</comment>